<reference evidence="2 4" key="2">
    <citation type="submission" date="2018-06" db="EMBL/GenBank/DDBJ databases">
        <title>Mutators as drivers of adaptation in pathogenic bacteria and a risk factor for host jumps and vaccine escape.</title>
        <authorList>
            <person name="Barnes A.C."/>
            <person name="Silayeva O."/>
        </authorList>
    </citation>
    <scope>NUCLEOTIDE SEQUENCE [LARGE SCALE GENOMIC DNA]</scope>
    <source>
        <strain evidence="2 4">QMA0445</strain>
    </source>
</reference>
<protein>
    <submittedName>
        <fullName evidence="2">Capsular biosynthesis protein CpsH</fullName>
    </submittedName>
</protein>
<proteinExistence type="predicted"/>
<keyword evidence="3" id="KW-1185">Reference proteome</keyword>
<evidence type="ECO:0000313" key="4">
    <source>
        <dbReference type="Proteomes" id="UP000269148"/>
    </source>
</evidence>
<dbReference type="EMBL" id="CP007586">
    <property type="protein sequence ID" value="AHY15644.1"/>
    <property type="molecule type" value="Genomic_DNA"/>
</dbReference>
<dbReference type="AlphaFoldDB" id="A0A1J0MYI7"/>
<dbReference type="RefSeq" id="WP_003099359.1">
    <property type="nucleotide sequence ID" value="NZ_CP017952.1"/>
</dbReference>
<evidence type="ECO:0000313" key="1">
    <source>
        <dbReference type="EMBL" id="AHY15644.1"/>
    </source>
</evidence>
<dbReference type="SMR" id="A0A1J0MYI7"/>
<dbReference type="OrthoDB" id="3251881at2"/>
<dbReference type="KEGG" id="siq:DQ08_04045"/>
<dbReference type="STRING" id="1346.BMF34_04145"/>
<organism evidence="2 4">
    <name type="scientific">Streptococcus iniae</name>
    <name type="common">Streptococcus shiloi</name>
    <dbReference type="NCBI Taxonomy" id="1346"/>
    <lineage>
        <taxon>Bacteria</taxon>
        <taxon>Bacillati</taxon>
        <taxon>Bacillota</taxon>
        <taxon>Bacilli</taxon>
        <taxon>Lactobacillales</taxon>
        <taxon>Streptococcaceae</taxon>
        <taxon>Streptococcus</taxon>
    </lineage>
</organism>
<dbReference type="EMBL" id="QLQD01000042">
    <property type="protein sequence ID" value="RLU57319.1"/>
    <property type="molecule type" value="Genomic_DNA"/>
</dbReference>
<dbReference type="eggNOG" id="COG4641">
    <property type="taxonomic scope" value="Bacteria"/>
</dbReference>
<dbReference type="Proteomes" id="UP000269148">
    <property type="component" value="Unassembled WGS sequence"/>
</dbReference>
<dbReference type="Proteomes" id="UP000025245">
    <property type="component" value="Chromosome"/>
</dbReference>
<reference evidence="1 3" key="1">
    <citation type="journal article" date="2014" name="Genome Announc.">
        <title>Complete Genome Sequence of a Virulent Strain, Streptococcus iniae ISET0901, Isolated from Diseased Tilapia.</title>
        <authorList>
            <person name="Pridgeon J.W."/>
            <person name="Zhang D."/>
            <person name="Zhang L."/>
        </authorList>
    </citation>
    <scope>NUCLEOTIDE SEQUENCE [LARGE SCALE GENOMIC DNA]</scope>
    <source>
        <strain evidence="1 3">ISET0901</strain>
    </source>
</reference>
<name>A0A1J0MYI7_STRIN</name>
<evidence type="ECO:0000313" key="2">
    <source>
        <dbReference type="EMBL" id="RLU57319.1"/>
    </source>
</evidence>
<accession>A0A1J0MYI7</accession>
<sequence>MKKYSRSVLQGKKILFFSPSFFNYENVIKDKMVELGADVYFFDERPFSSVYRKALLKLNPNVFSKSTEKYFDLIFNNVSDICFDYVFFLKCETPTLKVLRKYRAYFKNAKFCLYMWDSISNVKNIEKKLIYFDIISSFDKKDSEERGFNFRPLFYSDEYAKPYKKQFYKYDICSFGTIHSDRYSILTKFVNYSKKNNLKFYFFNFLQGKFMFYFYKIVKKDFLKANISEFSFVKKNSQEIIKTILDSKVVLDIQHPNQTGLTMRTIEMIGLNKKIITTNNSIVNYDFYNKNNILIIDRHNIEIDREFFETEYSALNQDVYKKYSLEFWLYDTLGIKQDDE</sequence>
<evidence type="ECO:0000313" key="3">
    <source>
        <dbReference type="Proteomes" id="UP000025245"/>
    </source>
</evidence>
<gene>
    <name evidence="2" type="ORF">DIY07_04455</name>
    <name evidence="1" type="ORF">DQ08_04045</name>
</gene>